<feature type="transmembrane region" description="Helical" evidence="1">
    <location>
        <begin position="12"/>
        <end position="36"/>
    </location>
</feature>
<dbReference type="Pfam" id="PF21525">
    <property type="entry name" value="Nlp36"/>
    <property type="match status" value="1"/>
</dbReference>
<sequence>MGMQTFAFVDYLAPICVFLIFWTTIFVLCVIFNYLFITRIDDLTVFEKLGRKWNIRLGPHTMSQIRHTGAWTSTIEYHKELRMNPMSKKRRRSIVSMELNLISATQVIRSLAVAHVPEESNLL</sequence>
<organism evidence="2 3">
    <name type="scientific">Acrobeloides nanus</name>
    <dbReference type="NCBI Taxonomy" id="290746"/>
    <lineage>
        <taxon>Eukaryota</taxon>
        <taxon>Metazoa</taxon>
        <taxon>Ecdysozoa</taxon>
        <taxon>Nematoda</taxon>
        <taxon>Chromadorea</taxon>
        <taxon>Rhabditida</taxon>
        <taxon>Tylenchina</taxon>
        <taxon>Cephalobomorpha</taxon>
        <taxon>Cephaloboidea</taxon>
        <taxon>Cephalobidae</taxon>
        <taxon>Acrobeloides</taxon>
    </lineage>
</organism>
<name>A0A914DTT5_9BILA</name>
<keyword evidence="2" id="KW-1185">Reference proteome</keyword>
<dbReference type="WBParaSite" id="ACRNAN_scaffold39.g7865.t1">
    <property type="protein sequence ID" value="ACRNAN_scaffold39.g7865.t1"/>
    <property type="gene ID" value="ACRNAN_scaffold39.g7865"/>
</dbReference>
<evidence type="ECO:0000313" key="2">
    <source>
        <dbReference type="Proteomes" id="UP000887540"/>
    </source>
</evidence>
<evidence type="ECO:0000256" key="1">
    <source>
        <dbReference type="SAM" id="Phobius"/>
    </source>
</evidence>
<evidence type="ECO:0000313" key="3">
    <source>
        <dbReference type="WBParaSite" id="ACRNAN_scaffold39.g7865.t1"/>
    </source>
</evidence>
<keyword evidence="1" id="KW-0472">Membrane</keyword>
<dbReference type="Proteomes" id="UP000887540">
    <property type="component" value="Unplaced"/>
</dbReference>
<accession>A0A914DTT5</accession>
<protein>
    <submittedName>
        <fullName evidence="3">ATP synthase F0 subunit 8</fullName>
    </submittedName>
</protein>
<proteinExistence type="predicted"/>
<keyword evidence="1" id="KW-1133">Transmembrane helix</keyword>
<keyword evidence="1" id="KW-0812">Transmembrane</keyword>
<reference evidence="3" key="1">
    <citation type="submission" date="2022-11" db="UniProtKB">
        <authorList>
            <consortium name="WormBaseParasite"/>
        </authorList>
    </citation>
    <scope>IDENTIFICATION</scope>
</reference>
<dbReference type="AlphaFoldDB" id="A0A914DTT5"/>